<dbReference type="InterPro" id="IPR038987">
    <property type="entry name" value="MoeA-like"/>
</dbReference>
<evidence type="ECO:0000313" key="8">
    <source>
        <dbReference type="EMBL" id="MCW2309769.1"/>
    </source>
</evidence>
<dbReference type="Gene3D" id="3.40.980.10">
    <property type="entry name" value="MoaB/Mog-like domain"/>
    <property type="match status" value="1"/>
</dbReference>
<evidence type="ECO:0000256" key="1">
    <source>
        <dbReference type="ARBA" id="ARBA00002901"/>
    </source>
</evidence>
<keyword evidence="6 8" id="KW-0808">Transferase</keyword>
<dbReference type="RefSeq" id="WP_264603344.1">
    <property type="nucleotide sequence ID" value="NZ_JAOQNS010000014.1"/>
</dbReference>
<dbReference type="Pfam" id="PF03453">
    <property type="entry name" value="MoeA_N"/>
    <property type="match status" value="1"/>
</dbReference>
<keyword evidence="9" id="KW-1185">Reference proteome</keyword>
<reference evidence="9" key="1">
    <citation type="submission" date="2023-07" db="EMBL/GenBank/DDBJ databases">
        <title>Genome sequencing of Purple Non-Sulfur Bacteria from various extreme environments.</title>
        <authorList>
            <person name="Mayer M."/>
        </authorList>
    </citation>
    <scope>NUCLEOTIDE SEQUENCE [LARGE SCALE GENOMIC DNA]</scope>
    <source>
        <strain evidence="9">DSM 17935</strain>
    </source>
</reference>
<sequence length="403" mass="41988">MSLLSVEEAHKRLLDGIGPVGTEVVPLAEANGRFLAEDVYSLRTQPPFDASAMDGYAVRAHDLSKVPTTLQVIGEAAAGHGFDGTVNPGEAVRIFTGAPLPDGADAILIQEKTRPGETLDTVTALSSVPVDEYIRPAGLDFALGQKLLTRGRRLGYRELALAAAMNHDTLRVAKRPKVAFLATGDELVPPGDEPGPFQIVASNGFALGAMLADLGAEPIDLGIAPDAADVIADKARSAIDGGAHVLVTLGGASVGDHDMVQTALGDIGFELGFWRIAMVPGKPLISGHIGPMRVLGLPGNPVSSIVCALLFLHPLVRALQGASEVHSREETAVLGDPVAENGERQAYMRARLSFSRSGHVVATPVSLQDSSLLATLSGADALVIRPPHAPAAEVGSPCRIIRL</sequence>
<dbReference type="Gene3D" id="2.170.190.11">
    <property type="entry name" value="Molybdopterin biosynthesis moea protein, domain 3"/>
    <property type="match status" value="1"/>
</dbReference>
<dbReference type="Gene3D" id="2.40.340.10">
    <property type="entry name" value="MoeA, C-terminal, domain IV"/>
    <property type="match status" value="1"/>
</dbReference>
<comment type="similarity">
    <text evidence="3 6">Belongs to the MoeA family.</text>
</comment>
<dbReference type="PANTHER" id="PTHR10192">
    <property type="entry name" value="MOLYBDOPTERIN BIOSYNTHESIS PROTEIN"/>
    <property type="match status" value="1"/>
</dbReference>
<accession>A0ABT3HHI0</accession>
<dbReference type="InterPro" id="IPR036688">
    <property type="entry name" value="MoeA_C_domain_IV_sf"/>
</dbReference>
<evidence type="ECO:0000256" key="3">
    <source>
        <dbReference type="ARBA" id="ARBA00010763"/>
    </source>
</evidence>
<dbReference type="SUPFAM" id="SSF63867">
    <property type="entry name" value="MoeA C-terminal domain-like"/>
    <property type="match status" value="1"/>
</dbReference>
<keyword evidence="6" id="KW-0460">Magnesium</keyword>
<dbReference type="SUPFAM" id="SSF53218">
    <property type="entry name" value="Molybdenum cofactor biosynthesis proteins"/>
    <property type="match status" value="1"/>
</dbReference>
<comment type="catalytic activity">
    <reaction evidence="5">
        <text>adenylyl-molybdopterin + molybdate = Mo-molybdopterin + AMP + H(+)</text>
        <dbReference type="Rhea" id="RHEA:35047"/>
        <dbReference type="ChEBI" id="CHEBI:15378"/>
        <dbReference type="ChEBI" id="CHEBI:36264"/>
        <dbReference type="ChEBI" id="CHEBI:62727"/>
        <dbReference type="ChEBI" id="CHEBI:71302"/>
        <dbReference type="ChEBI" id="CHEBI:456215"/>
        <dbReference type="EC" id="2.10.1.1"/>
    </reaction>
</comment>
<dbReference type="SUPFAM" id="SSF63882">
    <property type="entry name" value="MoeA N-terminal region -like"/>
    <property type="match status" value="1"/>
</dbReference>
<evidence type="ECO:0000256" key="5">
    <source>
        <dbReference type="ARBA" id="ARBA00047317"/>
    </source>
</evidence>
<protein>
    <recommendedName>
        <fullName evidence="6">Molybdopterin molybdenumtransferase</fullName>
        <ecNumber evidence="6">2.10.1.1</ecNumber>
    </recommendedName>
</protein>
<evidence type="ECO:0000256" key="4">
    <source>
        <dbReference type="ARBA" id="ARBA00023150"/>
    </source>
</evidence>
<evidence type="ECO:0000256" key="2">
    <source>
        <dbReference type="ARBA" id="ARBA00005046"/>
    </source>
</evidence>
<dbReference type="InterPro" id="IPR036135">
    <property type="entry name" value="MoeA_linker/N_sf"/>
</dbReference>
<dbReference type="InterPro" id="IPR005110">
    <property type="entry name" value="MoeA_linker/N"/>
</dbReference>
<comment type="function">
    <text evidence="1 6">Catalyzes the insertion of molybdate into adenylated molybdopterin with the concomitant release of AMP.</text>
</comment>
<dbReference type="NCBIfam" id="NF045515">
    <property type="entry name" value="Glp_gephyrin"/>
    <property type="match status" value="1"/>
</dbReference>
<dbReference type="Pfam" id="PF03454">
    <property type="entry name" value="MoeA_C"/>
    <property type="match status" value="1"/>
</dbReference>
<dbReference type="PANTHER" id="PTHR10192:SF5">
    <property type="entry name" value="GEPHYRIN"/>
    <property type="match status" value="1"/>
</dbReference>
<organism evidence="8 9">
    <name type="scientific">Rhodobium gokarnense</name>
    <dbReference type="NCBI Taxonomy" id="364296"/>
    <lineage>
        <taxon>Bacteria</taxon>
        <taxon>Pseudomonadati</taxon>
        <taxon>Pseudomonadota</taxon>
        <taxon>Alphaproteobacteria</taxon>
        <taxon>Hyphomicrobiales</taxon>
        <taxon>Rhodobiaceae</taxon>
        <taxon>Rhodobium</taxon>
    </lineage>
</organism>
<keyword evidence="4 6" id="KW-0501">Molybdenum cofactor biosynthesis</keyword>
<comment type="pathway">
    <text evidence="2 6">Cofactor biosynthesis; molybdopterin biosynthesis.</text>
</comment>
<keyword evidence="6" id="KW-0500">Molybdenum</keyword>
<dbReference type="EC" id="2.10.1.1" evidence="6"/>
<dbReference type="InterPro" id="IPR001453">
    <property type="entry name" value="MoaB/Mog_dom"/>
</dbReference>
<name>A0ABT3HHI0_9HYPH</name>
<comment type="caution">
    <text evidence="8">The sequence shown here is derived from an EMBL/GenBank/DDBJ whole genome shotgun (WGS) entry which is preliminary data.</text>
</comment>
<dbReference type="CDD" id="cd00887">
    <property type="entry name" value="MoeA"/>
    <property type="match status" value="1"/>
</dbReference>
<comment type="cofactor">
    <cofactor evidence="6">
        <name>Mg(2+)</name>
        <dbReference type="ChEBI" id="CHEBI:18420"/>
    </cofactor>
</comment>
<dbReference type="Gene3D" id="3.90.105.10">
    <property type="entry name" value="Molybdopterin biosynthesis moea protein, domain 2"/>
    <property type="match status" value="1"/>
</dbReference>
<dbReference type="EMBL" id="JAOQNS010000014">
    <property type="protein sequence ID" value="MCW2309769.1"/>
    <property type="molecule type" value="Genomic_DNA"/>
</dbReference>
<gene>
    <name evidence="8" type="ORF">M2319_004128</name>
</gene>
<keyword evidence="6" id="KW-0479">Metal-binding</keyword>
<dbReference type="SMART" id="SM00852">
    <property type="entry name" value="MoCF_biosynth"/>
    <property type="match status" value="1"/>
</dbReference>
<feature type="domain" description="MoaB/Mog" evidence="7">
    <location>
        <begin position="179"/>
        <end position="318"/>
    </location>
</feature>
<proteinExistence type="inferred from homology"/>
<evidence type="ECO:0000259" key="7">
    <source>
        <dbReference type="SMART" id="SM00852"/>
    </source>
</evidence>
<dbReference type="GO" id="GO:0061599">
    <property type="term" value="F:molybdopterin molybdotransferase activity"/>
    <property type="evidence" value="ECO:0007669"/>
    <property type="project" value="UniProtKB-EC"/>
</dbReference>
<dbReference type="Proteomes" id="UP001209755">
    <property type="component" value="Unassembled WGS sequence"/>
</dbReference>
<evidence type="ECO:0000256" key="6">
    <source>
        <dbReference type="RuleBase" id="RU365090"/>
    </source>
</evidence>
<evidence type="ECO:0000313" key="9">
    <source>
        <dbReference type="Proteomes" id="UP001209755"/>
    </source>
</evidence>
<dbReference type="InterPro" id="IPR036425">
    <property type="entry name" value="MoaB/Mog-like_dom_sf"/>
</dbReference>
<dbReference type="Pfam" id="PF00994">
    <property type="entry name" value="MoCF_biosynth"/>
    <property type="match status" value="1"/>
</dbReference>
<dbReference type="InterPro" id="IPR005111">
    <property type="entry name" value="MoeA_C_domain_IV"/>
</dbReference>